<dbReference type="PRINTS" id="PR00742">
    <property type="entry name" value="GLHYDRLASE35"/>
</dbReference>
<dbReference type="GO" id="GO:0004565">
    <property type="term" value="F:beta-galactosidase activity"/>
    <property type="evidence" value="ECO:0007669"/>
    <property type="project" value="UniProtKB-EC"/>
</dbReference>
<name>A0A1B6DW49_9HEMI</name>
<evidence type="ECO:0000313" key="11">
    <source>
        <dbReference type="EMBL" id="JAS12041.1"/>
    </source>
</evidence>
<dbReference type="SUPFAM" id="SSF51445">
    <property type="entry name" value="(Trans)glycosidases"/>
    <property type="match status" value="1"/>
</dbReference>
<dbReference type="InterPro" id="IPR008979">
    <property type="entry name" value="Galactose-bd-like_sf"/>
</dbReference>
<dbReference type="Gene3D" id="3.20.20.80">
    <property type="entry name" value="Glycosidases"/>
    <property type="match status" value="1"/>
</dbReference>
<dbReference type="SUPFAM" id="SSF49785">
    <property type="entry name" value="Galactose-binding domain-like"/>
    <property type="match status" value="1"/>
</dbReference>
<evidence type="ECO:0000256" key="1">
    <source>
        <dbReference type="ARBA" id="ARBA00009809"/>
    </source>
</evidence>
<gene>
    <name evidence="11" type="ORF">g.15501</name>
    <name evidence="13" type="ORF">g.15505</name>
    <name evidence="12" type="ORF">g.15506</name>
    <name evidence="10" type="ORF">g.15509</name>
</gene>
<organism evidence="13">
    <name type="scientific">Clastoptera arizonana</name>
    <name type="common">Arizona spittle bug</name>
    <dbReference type="NCBI Taxonomy" id="38151"/>
    <lineage>
        <taxon>Eukaryota</taxon>
        <taxon>Metazoa</taxon>
        <taxon>Ecdysozoa</taxon>
        <taxon>Arthropoda</taxon>
        <taxon>Hexapoda</taxon>
        <taxon>Insecta</taxon>
        <taxon>Pterygota</taxon>
        <taxon>Neoptera</taxon>
        <taxon>Paraneoptera</taxon>
        <taxon>Hemiptera</taxon>
        <taxon>Auchenorrhyncha</taxon>
        <taxon>Cercopoidea</taxon>
        <taxon>Clastopteridae</taxon>
        <taxon>Clastoptera</taxon>
    </lineage>
</organism>
<dbReference type="Gene3D" id="2.60.120.260">
    <property type="entry name" value="Galactose-binding domain-like"/>
    <property type="match status" value="2"/>
</dbReference>
<dbReference type="InterPro" id="IPR031330">
    <property type="entry name" value="Gly_Hdrlase_35_cat"/>
</dbReference>
<dbReference type="PROSITE" id="PS01182">
    <property type="entry name" value="GLYCOSYL_HYDROL_F35"/>
    <property type="match status" value="1"/>
</dbReference>
<keyword evidence="3 5" id="KW-0326">Glycosidase</keyword>
<dbReference type="InterPro" id="IPR001944">
    <property type="entry name" value="Glycoside_Hdrlase_35"/>
</dbReference>
<comment type="similarity">
    <text evidence="1 6">Belongs to the glycosyl hydrolase 35 family.</text>
</comment>
<dbReference type="Pfam" id="PF01301">
    <property type="entry name" value="Glyco_hydro_35"/>
    <property type="match status" value="1"/>
</dbReference>
<dbReference type="InterPro" id="IPR026283">
    <property type="entry name" value="B-gal_1-like"/>
</dbReference>
<evidence type="ECO:0000259" key="9">
    <source>
        <dbReference type="Pfam" id="PF21467"/>
    </source>
</evidence>
<keyword evidence="2 5" id="KW-0378">Hydrolase</keyword>
<keyword evidence="7" id="KW-0812">Transmembrane</keyword>
<feature type="active site" description="Nucleophile" evidence="4">
    <location>
        <position position="304"/>
    </location>
</feature>
<dbReference type="GO" id="GO:0005975">
    <property type="term" value="P:carbohydrate metabolic process"/>
    <property type="evidence" value="ECO:0007669"/>
    <property type="project" value="InterPro"/>
</dbReference>
<proteinExistence type="inferred from homology"/>
<feature type="active site" description="Proton donor" evidence="4">
    <location>
        <position position="226"/>
    </location>
</feature>
<feature type="domain" description="Glycoside hydrolase 35 catalytic" evidence="8">
    <location>
        <begin position="73"/>
        <end position="397"/>
    </location>
</feature>
<comment type="catalytic activity">
    <reaction evidence="5">
        <text>Hydrolysis of terminal non-reducing beta-D-galactose residues in beta-D-galactosides.</text>
        <dbReference type="EC" id="3.2.1.23"/>
    </reaction>
</comment>
<keyword evidence="7" id="KW-0472">Membrane</keyword>
<evidence type="ECO:0000313" key="13">
    <source>
        <dbReference type="EMBL" id="JAS29893.1"/>
    </source>
</evidence>
<dbReference type="PANTHER" id="PTHR23421">
    <property type="entry name" value="BETA-GALACTOSIDASE RELATED"/>
    <property type="match status" value="1"/>
</dbReference>
<evidence type="ECO:0000259" key="8">
    <source>
        <dbReference type="Pfam" id="PF01301"/>
    </source>
</evidence>
<keyword evidence="7" id="KW-1133">Transmembrane helix</keyword>
<feature type="transmembrane region" description="Helical" evidence="7">
    <location>
        <begin position="23"/>
        <end position="41"/>
    </location>
</feature>
<evidence type="ECO:0000256" key="3">
    <source>
        <dbReference type="ARBA" id="ARBA00023295"/>
    </source>
</evidence>
<dbReference type="AlphaFoldDB" id="A0A1B6DW49"/>
<evidence type="ECO:0000256" key="7">
    <source>
        <dbReference type="SAM" id="Phobius"/>
    </source>
</evidence>
<evidence type="ECO:0000256" key="5">
    <source>
        <dbReference type="RuleBase" id="RU000675"/>
    </source>
</evidence>
<evidence type="ECO:0000256" key="4">
    <source>
        <dbReference type="PIRSR" id="PIRSR006336-1"/>
    </source>
</evidence>
<dbReference type="InterPro" id="IPR019801">
    <property type="entry name" value="Glyco_hydro_35_CS"/>
</dbReference>
<protein>
    <recommendedName>
        <fullName evidence="5">Beta-galactosidase</fullName>
        <ecNumber evidence="5">3.2.1.23</ecNumber>
    </recommendedName>
</protein>
<dbReference type="EMBL" id="GEDC01027253">
    <property type="protein sequence ID" value="JAS10045.1"/>
    <property type="molecule type" value="Transcribed_RNA"/>
</dbReference>
<dbReference type="Pfam" id="PF21467">
    <property type="entry name" value="BetaGal_gal-bd"/>
    <property type="match status" value="1"/>
</dbReference>
<evidence type="ECO:0000313" key="10">
    <source>
        <dbReference type="EMBL" id="JAS10045.1"/>
    </source>
</evidence>
<dbReference type="EMBL" id="GEDC01015901">
    <property type="protein sequence ID" value="JAS21397.1"/>
    <property type="molecule type" value="Transcribed_RNA"/>
</dbReference>
<dbReference type="EMBL" id="GEDC01025257">
    <property type="protein sequence ID" value="JAS12041.1"/>
    <property type="molecule type" value="Transcribed_RNA"/>
</dbReference>
<feature type="domain" description="Beta-galactosidase galactose-binding" evidence="9">
    <location>
        <begin position="610"/>
        <end position="671"/>
    </location>
</feature>
<evidence type="ECO:0000256" key="6">
    <source>
        <dbReference type="RuleBase" id="RU003679"/>
    </source>
</evidence>
<sequence>MNNFDDMIIKINHIIKYFIRRHLWIKLIVPFIILIIIVKIMNREPKLPTLYEYYNIKSGRSSGGLNDNGPLVFKLNGKSIQITSGTIHYFRVHPDYWRDRLQKLRAMGALAVETYVPWNLHEPEMNDFDFGGKNNEMSKFLDIVKFITIAKEEDLFVILRPGPYICAEWEFGGLPSYLLNLNVKLRTSDKEYMARVEIYLKELIKRIAPLQIYYGGPIIMVQIENEYGTLYDLDHEYMVELKRIMVEQGLKGLFFTADSPIPYGSKGSLAEQGVLQTANFKLEGQMQLEALKDLQPNKPAMVMEFWTGWFDHWDQPVHNIWSVKDYLSSLKEVLTFPASINLYVFHGGTTFGFLNGANHDEGNPESYHPDTTSYDYDALLTENGDYTEKYFSTRNLFLNLHNHILHPALPEVKPRILQLSTPVTQVLPWSEISKQMPPYNVENSKVFIHMEDLPRPSGKGRGQNYGFVHYTQTINVNKENPSLQITGPIRDIVVVLLDGIRQTEILIDPNDAQGNVFGFWGARDEILELKTGPGIHKLEYIVENCGRINYVKSLSDFPKKKGFGPDNQIVIDGGEVQGDIKIIGLPFTSSWVMSLTGWKDNSKIGVLNAPAFFKTTFTISSQRELTDTYLDIRRWKKGVVFINGFNIGRYYSGGPQLTMYIPSPILKVGENIVIIYEQYESDGNVSLTTEPIFL</sequence>
<dbReference type="InterPro" id="IPR017853">
    <property type="entry name" value="GH"/>
</dbReference>
<dbReference type="EMBL" id="GEDC01007405">
    <property type="protein sequence ID" value="JAS29893.1"/>
    <property type="molecule type" value="Transcribed_RNA"/>
</dbReference>
<evidence type="ECO:0000256" key="2">
    <source>
        <dbReference type="ARBA" id="ARBA00022801"/>
    </source>
</evidence>
<accession>A0A1B6DW49</accession>
<evidence type="ECO:0000313" key="12">
    <source>
        <dbReference type="EMBL" id="JAS21397.1"/>
    </source>
</evidence>
<dbReference type="PIRSF" id="PIRSF006336">
    <property type="entry name" value="B-gal"/>
    <property type="match status" value="1"/>
</dbReference>
<dbReference type="EC" id="3.2.1.23" evidence="5"/>
<reference evidence="13" key="1">
    <citation type="submission" date="2015-12" db="EMBL/GenBank/DDBJ databases">
        <title>De novo transcriptome assembly of four potential Pierce s Disease insect vectors from Arizona vineyards.</title>
        <authorList>
            <person name="Tassone E.E."/>
        </authorList>
    </citation>
    <scope>NUCLEOTIDE SEQUENCE</scope>
</reference>
<dbReference type="InterPro" id="IPR048913">
    <property type="entry name" value="BetaGal_gal-bd"/>
</dbReference>